<dbReference type="InterPro" id="IPR036709">
    <property type="entry name" value="Autotransporte_beta_dom_sf"/>
</dbReference>
<dbReference type="PANTHER" id="PTHR45642">
    <property type="entry name" value="GDSL ESTERASE/LIPASE EXL3"/>
    <property type="match status" value="1"/>
</dbReference>
<dbReference type="Gene3D" id="2.40.128.130">
    <property type="entry name" value="Autotransporter beta-domain"/>
    <property type="match status" value="1"/>
</dbReference>
<comment type="caution">
    <text evidence="4">The sequence shown here is derived from an EMBL/GenBank/DDBJ whole genome shotgun (WGS) entry which is preliminary data.</text>
</comment>
<dbReference type="PROSITE" id="PS51208">
    <property type="entry name" value="AUTOTRANSPORTER"/>
    <property type="match status" value="1"/>
</dbReference>
<dbReference type="STRING" id="1121022.GCA_000376105_00132"/>
<dbReference type="Pfam" id="PF03797">
    <property type="entry name" value="Autotransporter"/>
    <property type="match status" value="1"/>
</dbReference>
<dbReference type="InterPro" id="IPR005546">
    <property type="entry name" value="Autotransporte_beta"/>
</dbReference>
<dbReference type="InterPro" id="IPR036514">
    <property type="entry name" value="SGNH_hydro_sf"/>
</dbReference>
<reference evidence="4 5" key="1">
    <citation type="journal article" date="2014" name="Nature">
        <title>Sequential evolution of bacterial morphology by co-option of a developmental regulator.</title>
        <authorList>
            <person name="Jiang C."/>
            <person name="Brown P.J."/>
            <person name="Ducret A."/>
            <person name="Brun Y.V."/>
        </authorList>
    </citation>
    <scope>NUCLEOTIDE SEQUENCE [LARGE SCALE GENOMIC DNA]</scope>
    <source>
        <strain evidence="4 5">DSM 16100</strain>
    </source>
</reference>
<dbReference type="EMBL" id="AWGB01000006">
    <property type="protein sequence ID" value="ESQ93881.1"/>
    <property type="molecule type" value="Genomic_DNA"/>
</dbReference>
<name>V4PZR5_9CAUL</name>
<dbReference type="PATRIC" id="fig|1121022.4.peg.817"/>
<dbReference type="OrthoDB" id="5292073at2"/>
<evidence type="ECO:0000313" key="5">
    <source>
        <dbReference type="Proteomes" id="UP000017837"/>
    </source>
</evidence>
<feature type="chain" id="PRO_5004727636" description="Autotransporter domain-containing protein" evidence="2">
    <location>
        <begin position="24"/>
        <end position="619"/>
    </location>
</feature>
<dbReference type="Pfam" id="PF00657">
    <property type="entry name" value="Lipase_GDSL"/>
    <property type="match status" value="1"/>
</dbReference>
<evidence type="ECO:0000256" key="1">
    <source>
        <dbReference type="ARBA" id="ARBA00022729"/>
    </source>
</evidence>
<dbReference type="PANTHER" id="PTHR45642:SF139">
    <property type="entry name" value="SGNH HYDROLASE-TYPE ESTERASE DOMAIN-CONTAINING PROTEIN"/>
    <property type="match status" value="1"/>
</dbReference>
<sequence>MKHTLTLALLASMVSMLPFAAHAQSYDRLVSFGDSLSDPGNLFTATGQPPAPYNRRFTNDLVWNEYLAGSGLNFFGSPATINSGNVYSGWGGARSDSAANSSGPIPGTPTQIGAYLARGGTFGANDVVSLWAGANDIFQALPTAAANPATASAYMTGIASTAAGNVSSQVGQLATAGAKTIVVMNLPDLGSTPQFNTSITTSGLTTYTTGVFNTALDTGLNAAAAAHSDTNIVEVDIRSAFSAIVADPQGFGFSNVTQACITVTACVTGSQETRNSYLFWDGVHPTAAGHQLVANLAAQYLYTPTLTRGVGMLAEQGYTTRRAIQAEMGSLLHRATGEGYFVQIVGAQGSRDTSLAMQDGIGGDDASSDVKAYDYSLAGVRAGAVQSIGSATTFGFGVTALTGDSKGFLVTAKPTDLSFDLGLDWRPGRYFITATAGAGITSFSDYERHTLINAFRETVNHVDTAAYSAQVQTGFDHAMGDWTVTPVARLSYASATMKGFKERGTVAAVGFEDRKVSALSGAVELQASGKLSENVSLSGVLGYEAVLSGDQEDLRGKLINNTAQAFATKMGDVGSPGVLVGIGLERRMGGYALSAQYRGTYGSDSQQDQTALISLNKAF</sequence>
<dbReference type="GO" id="GO:0016788">
    <property type="term" value="F:hydrolase activity, acting on ester bonds"/>
    <property type="evidence" value="ECO:0007669"/>
    <property type="project" value="InterPro"/>
</dbReference>
<dbReference type="SUPFAM" id="SSF103515">
    <property type="entry name" value="Autotransporter"/>
    <property type="match status" value="1"/>
</dbReference>
<keyword evidence="5" id="KW-1185">Reference proteome</keyword>
<feature type="signal peptide" evidence="2">
    <location>
        <begin position="1"/>
        <end position="23"/>
    </location>
</feature>
<dbReference type="InterPro" id="IPR001087">
    <property type="entry name" value="GDSL"/>
</dbReference>
<accession>V4PZR5</accession>
<dbReference type="eggNOG" id="COG5571">
    <property type="taxonomic scope" value="Bacteria"/>
</dbReference>
<dbReference type="AlphaFoldDB" id="V4PZR5"/>
<gene>
    <name evidence="4" type="ORF">ABENE_04125</name>
</gene>
<keyword evidence="1 2" id="KW-0732">Signal</keyword>
<evidence type="ECO:0000313" key="4">
    <source>
        <dbReference type="EMBL" id="ESQ93881.1"/>
    </source>
</evidence>
<evidence type="ECO:0000259" key="3">
    <source>
        <dbReference type="PROSITE" id="PS51208"/>
    </source>
</evidence>
<dbReference type="SMART" id="SM00869">
    <property type="entry name" value="Autotransporter"/>
    <property type="match status" value="1"/>
</dbReference>
<evidence type="ECO:0000256" key="2">
    <source>
        <dbReference type="SAM" id="SignalP"/>
    </source>
</evidence>
<dbReference type="RefSeq" id="WP_018079818.1">
    <property type="nucleotide sequence ID" value="NZ_AQWM01000001.1"/>
</dbReference>
<feature type="domain" description="Autotransporter" evidence="3">
    <location>
        <begin position="333"/>
        <end position="619"/>
    </location>
</feature>
<organism evidence="4 5">
    <name type="scientific">Asticcacaulis benevestitus DSM 16100 = ATCC BAA-896</name>
    <dbReference type="NCBI Taxonomy" id="1121022"/>
    <lineage>
        <taxon>Bacteria</taxon>
        <taxon>Pseudomonadati</taxon>
        <taxon>Pseudomonadota</taxon>
        <taxon>Alphaproteobacteria</taxon>
        <taxon>Caulobacterales</taxon>
        <taxon>Caulobacteraceae</taxon>
        <taxon>Asticcacaulis</taxon>
    </lineage>
</organism>
<dbReference type="SUPFAM" id="SSF52266">
    <property type="entry name" value="SGNH hydrolase"/>
    <property type="match status" value="1"/>
</dbReference>
<dbReference type="Gene3D" id="3.40.50.1110">
    <property type="entry name" value="SGNH hydrolase"/>
    <property type="match status" value="1"/>
</dbReference>
<dbReference type="CDD" id="cd01846">
    <property type="entry name" value="fatty_acyltransferase_like"/>
    <property type="match status" value="1"/>
</dbReference>
<dbReference type="Proteomes" id="UP000017837">
    <property type="component" value="Unassembled WGS sequence"/>
</dbReference>
<proteinExistence type="predicted"/>
<dbReference type="eggNOG" id="COG3240">
    <property type="taxonomic scope" value="Bacteria"/>
</dbReference>
<dbReference type="InterPro" id="IPR050592">
    <property type="entry name" value="GDSL_lipolytic_enzyme"/>
</dbReference>
<protein>
    <recommendedName>
        <fullName evidence="3">Autotransporter domain-containing protein</fullName>
    </recommendedName>
</protein>